<evidence type="ECO:0000256" key="5">
    <source>
        <dbReference type="ARBA" id="ARBA00023136"/>
    </source>
</evidence>
<dbReference type="Pfam" id="PF00350">
    <property type="entry name" value="Dynamin_N"/>
    <property type="match status" value="2"/>
</dbReference>
<feature type="domain" description="Dynamin N-terminal" evidence="6">
    <location>
        <begin position="57"/>
        <end position="214"/>
    </location>
</feature>
<dbReference type="PANTHER" id="PTHR10465">
    <property type="entry name" value="TRANSMEMBRANE GTPASE FZO1"/>
    <property type="match status" value="1"/>
</dbReference>
<evidence type="ECO:0000259" key="6">
    <source>
        <dbReference type="Pfam" id="PF00350"/>
    </source>
</evidence>
<protein>
    <submittedName>
        <fullName evidence="7">Dynamin family protein</fullName>
    </submittedName>
</protein>
<dbReference type="Proteomes" id="UP001304650">
    <property type="component" value="Chromosome"/>
</dbReference>
<reference evidence="7" key="1">
    <citation type="submission" date="2022-02" db="EMBL/GenBank/DDBJ databases">
        <title>Paenibacillus sp. MBLB1832 Whole Genome Shotgun Sequencing.</title>
        <authorList>
            <person name="Hwang C.Y."/>
            <person name="Cho E.-S."/>
            <person name="Seo M.-J."/>
        </authorList>
    </citation>
    <scope>NUCLEOTIDE SEQUENCE</scope>
    <source>
        <strain evidence="7">MBLB1832</strain>
    </source>
</reference>
<name>A0AA96LIH1_9BACL</name>
<keyword evidence="3" id="KW-0378">Hydrolase</keyword>
<dbReference type="GO" id="GO:0003924">
    <property type="term" value="F:GTPase activity"/>
    <property type="evidence" value="ECO:0007669"/>
    <property type="project" value="InterPro"/>
</dbReference>
<dbReference type="InterPro" id="IPR027094">
    <property type="entry name" value="Mitofusin_fam"/>
</dbReference>
<dbReference type="CDD" id="cd09912">
    <property type="entry name" value="DLP_2"/>
    <property type="match status" value="2"/>
</dbReference>
<organism evidence="7 8">
    <name type="scientific">Paenibacillus roseopurpureus</name>
    <dbReference type="NCBI Taxonomy" id="2918901"/>
    <lineage>
        <taxon>Bacteria</taxon>
        <taxon>Bacillati</taxon>
        <taxon>Bacillota</taxon>
        <taxon>Bacilli</taxon>
        <taxon>Bacillales</taxon>
        <taxon>Paenibacillaceae</taxon>
        <taxon>Paenibacillus</taxon>
    </lineage>
</organism>
<dbReference type="PANTHER" id="PTHR10465:SF0">
    <property type="entry name" value="SARCALUMENIN"/>
    <property type="match status" value="1"/>
</dbReference>
<evidence type="ECO:0000256" key="4">
    <source>
        <dbReference type="ARBA" id="ARBA00023134"/>
    </source>
</evidence>
<dbReference type="GO" id="GO:0016020">
    <property type="term" value="C:membrane"/>
    <property type="evidence" value="ECO:0007669"/>
    <property type="project" value="UniProtKB-SubCell"/>
</dbReference>
<dbReference type="InterPro" id="IPR027417">
    <property type="entry name" value="P-loop_NTPase"/>
</dbReference>
<keyword evidence="8" id="KW-1185">Reference proteome</keyword>
<dbReference type="AlphaFoldDB" id="A0AA96LIH1"/>
<keyword evidence="2" id="KW-0547">Nucleotide-binding</keyword>
<sequence>MKRRDWTTMTQLVEKSIEVMPEAIEKMKQALQLAGDEVNATKMGQLLEKIESGRMNIAFCGHFSAGKSTLINQLCGHALLPSSPIPTSANIVSIRNGNPGAHVTHKTNDGVIGARGKTTTIPLTELEAYCVNGTDIETVEITYPITFLGEHTALLDTPGIDSTDDAHHQSTESALHLADVVFYVMDYNHVQSEVNLAFTKKMKEWGKPLYLVVNMIDKHKEWELPFAQYQSGTHSAFLHWGIEPDGLLYVTMKEPAHPHNEYRKLQWLLGRLIDQGDELRSYSIDASARFLTAEHGKWLAEQHEPQKAELMEQISQEGDVAELQAQAASKQEELAALNALPETLTLELRKDVTSIIENANITPALTRDAAHTFLESRKPGFKVGFFSRAAQTAAEMEKRLTAFQANLAEQVEAQLDWHLRDGLKKAAQEQGLHDPLLIQYIEALKVEVTSELLISQVNTGATFGGEYTLNYMKQLAGEIKLQYRKQAFAVINLIASAVRDGSTAAAAALAAALEALSGRLRACRELARLEEAEAAAEAQLLRKASWARPAAPALPDAQLYTAMEEPSAAPLGGASLHVTSMGTILQAAATASAAGSTAAAPKEAAAPLASAFTAGERGKRMERKAADLQAAAHLIDGMSSMKSLARSMREKAERLRQRTFTIALFGAFSAGKSSFANALIGERVLPVSPNPTTAAINKIMPPQEGWPHGTAKVKMKKAAAILEDVLYSLNILGVQATDMTSALKGIGKLSPADVTAKGKPHFSFLKAVEKGWTAAESHLGTELKITKDEFSGYVAEEHKSCFVEWIELYYSNPLTDQGIIFVDTPGADSINARHTGVAFNYIKNADAILFVTYYNHAFSQADREFLLQLGRVKDSFEMDKMFFIVNAADLAASSEELAGVVKHVETNLVQHGIRHPRIYPISSYLAAEGKINGNAGLVAQSGIEPFEQEFVQFTLNELSDVAIHAANLELHRAIATMQKWLERAQTGEEERRVQLTMLDESELQALELLEDTRYDAESKELSKEIQELMYYVKQRAMFRFGELFNYAFNPSTFRDEVNDPKTALQFAWNELVRLIAHDLSQEALATTLRVEKRMNLISANRMNRWGEELGLLLEGFERASYESHAFVTPEIATKLEAGDVTLKLLQSFFKNAKQFFEGDGKSKLRAELENRIGAPVVACIEQMTSELVEAYSNQLEAWLIAQKVIMEQAVKDHADGLRQALQMKIDLDELISKQHQLKAFV</sequence>
<feature type="domain" description="Dynamin N-terminal" evidence="6">
    <location>
        <begin position="662"/>
        <end position="887"/>
    </location>
</feature>
<accession>A0AA96LIH1</accession>
<dbReference type="SUPFAM" id="SSF52540">
    <property type="entry name" value="P-loop containing nucleoside triphosphate hydrolases"/>
    <property type="match status" value="2"/>
</dbReference>
<dbReference type="Gene3D" id="3.40.50.300">
    <property type="entry name" value="P-loop containing nucleotide triphosphate hydrolases"/>
    <property type="match status" value="2"/>
</dbReference>
<dbReference type="GO" id="GO:0005525">
    <property type="term" value="F:GTP binding"/>
    <property type="evidence" value="ECO:0007669"/>
    <property type="project" value="UniProtKB-KW"/>
</dbReference>
<keyword evidence="5" id="KW-0472">Membrane</keyword>
<evidence type="ECO:0000313" key="7">
    <source>
        <dbReference type="EMBL" id="WNR42362.1"/>
    </source>
</evidence>
<comment type="subcellular location">
    <subcellularLocation>
        <location evidence="1">Membrane</location>
    </subcellularLocation>
</comment>
<dbReference type="RefSeq" id="WP_314795725.1">
    <property type="nucleotide sequence ID" value="NZ_CP130319.1"/>
</dbReference>
<proteinExistence type="predicted"/>
<evidence type="ECO:0000313" key="8">
    <source>
        <dbReference type="Proteomes" id="UP001304650"/>
    </source>
</evidence>
<dbReference type="InterPro" id="IPR045063">
    <property type="entry name" value="Dynamin_N"/>
</dbReference>
<evidence type="ECO:0000256" key="1">
    <source>
        <dbReference type="ARBA" id="ARBA00004370"/>
    </source>
</evidence>
<dbReference type="EMBL" id="CP130319">
    <property type="protein sequence ID" value="WNR42362.1"/>
    <property type="molecule type" value="Genomic_DNA"/>
</dbReference>
<evidence type="ECO:0000256" key="3">
    <source>
        <dbReference type="ARBA" id="ARBA00022801"/>
    </source>
</evidence>
<gene>
    <name evidence="7" type="ORF">MJB10_14580</name>
</gene>
<evidence type="ECO:0000256" key="2">
    <source>
        <dbReference type="ARBA" id="ARBA00022741"/>
    </source>
</evidence>
<dbReference type="KEGG" id="proo:MJB10_14580"/>
<keyword evidence="4" id="KW-0342">GTP-binding</keyword>